<gene>
    <name evidence="1" type="ORF">M2272_004023</name>
</gene>
<organism evidence="1 2">
    <name type="scientific">Mycolicibacterium frederiksbergense</name>
    <dbReference type="NCBI Taxonomy" id="117567"/>
    <lineage>
        <taxon>Bacteria</taxon>
        <taxon>Bacillati</taxon>
        <taxon>Actinomycetota</taxon>
        <taxon>Actinomycetes</taxon>
        <taxon>Mycobacteriales</taxon>
        <taxon>Mycobacteriaceae</taxon>
        <taxon>Mycolicibacterium</taxon>
    </lineage>
</organism>
<protein>
    <submittedName>
        <fullName evidence="1">Uncharacterized protein</fullName>
    </submittedName>
</protein>
<proteinExistence type="predicted"/>
<evidence type="ECO:0000313" key="1">
    <source>
        <dbReference type="EMBL" id="MDH6197370.1"/>
    </source>
</evidence>
<evidence type="ECO:0000313" key="2">
    <source>
        <dbReference type="Proteomes" id="UP001160130"/>
    </source>
</evidence>
<name>A0ABT6L352_9MYCO</name>
<keyword evidence="2" id="KW-1185">Reference proteome</keyword>
<accession>A0ABT6L352</accession>
<dbReference type="EMBL" id="JARXVE010000006">
    <property type="protein sequence ID" value="MDH6197370.1"/>
    <property type="molecule type" value="Genomic_DNA"/>
</dbReference>
<reference evidence="1 2" key="1">
    <citation type="submission" date="2023-04" db="EMBL/GenBank/DDBJ databases">
        <title>Forest soil microbial communities from Buena Vista Peninsula, Colon Province, Panama.</title>
        <authorList>
            <person name="Bouskill N."/>
        </authorList>
    </citation>
    <scope>NUCLEOTIDE SEQUENCE [LARGE SCALE GENOMIC DNA]</scope>
    <source>
        <strain evidence="1 2">AC80</strain>
    </source>
</reference>
<sequence>MALTDLRSVGRQTLITVPLAVKRLLRLDTQLSANLARTY</sequence>
<comment type="caution">
    <text evidence="1">The sequence shown here is derived from an EMBL/GenBank/DDBJ whole genome shotgun (WGS) entry which is preliminary data.</text>
</comment>
<dbReference type="Proteomes" id="UP001160130">
    <property type="component" value="Unassembled WGS sequence"/>
</dbReference>